<name>A0A401Q830_SCYTO</name>
<protein>
    <submittedName>
        <fullName evidence="1">Uncharacterized protein</fullName>
    </submittedName>
</protein>
<reference evidence="1 2" key="1">
    <citation type="journal article" date="2018" name="Nat. Ecol. Evol.">
        <title>Shark genomes provide insights into elasmobranch evolution and the origin of vertebrates.</title>
        <authorList>
            <person name="Hara Y"/>
            <person name="Yamaguchi K"/>
            <person name="Onimaru K"/>
            <person name="Kadota M"/>
            <person name="Koyanagi M"/>
            <person name="Keeley SD"/>
            <person name="Tatsumi K"/>
            <person name="Tanaka K"/>
            <person name="Motone F"/>
            <person name="Kageyama Y"/>
            <person name="Nozu R"/>
            <person name="Adachi N"/>
            <person name="Nishimura O"/>
            <person name="Nakagawa R"/>
            <person name="Tanegashima C"/>
            <person name="Kiyatake I"/>
            <person name="Matsumoto R"/>
            <person name="Murakumo K"/>
            <person name="Nishida K"/>
            <person name="Terakita A"/>
            <person name="Kuratani S"/>
            <person name="Sato K"/>
            <person name="Hyodo S Kuraku.S."/>
        </authorList>
    </citation>
    <scope>NUCLEOTIDE SEQUENCE [LARGE SCALE GENOMIC DNA]</scope>
</reference>
<evidence type="ECO:0000313" key="1">
    <source>
        <dbReference type="EMBL" id="GCB81487.1"/>
    </source>
</evidence>
<dbReference type="OrthoDB" id="9950498at2759"/>
<sequence>MFPNTRLPFGIAGYTSEFFEKVDVTSRTVMEIMTKTTEYLQPNP</sequence>
<organism evidence="1 2">
    <name type="scientific">Scyliorhinus torazame</name>
    <name type="common">Cloudy catshark</name>
    <name type="synonym">Catulus torazame</name>
    <dbReference type="NCBI Taxonomy" id="75743"/>
    <lineage>
        <taxon>Eukaryota</taxon>
        <taxon>Metazoa</taxon>
        <taxon>Chordata</taxon>
        <taxon>Craniata</taxon>
        <taxon>Vertebrata</taxon>
        <taxon>Chondrichthyes</taxon>
        <taxon>Elasmobranchii</taxon>
        <taxon>Galeomorphii</taxon>
        <taxon>Galeoidea</taxon>
        <taxon>Carcharhiniformes</taxon>
        <taxon>Scyliorhinidae</taxon>
        <taxon>Scyliorhinus</taxon>
    </lineage>
</organism>
<comment type="caution">
    <text evidence="1">The sequence shown here is derived from an EMBL/GenBank/DDBJ whole genome shotgun (WGS) entry which is preliminary data.</text>
</comment>
<evidence type="ECO:0000313" key="2">
    <source>
        <dbReference type="Proteomes" id="UP000288216"/>
    </source>
</evidence>
<dbReference type="AlphaFoldDB" id="A0A401Q830"/>
<keyword evidence="2" id="KW-1185">Reference proteome</keyword>
<proteinExistence type="predicted"/>
<dbReference type="EMBL" id="BFAA01028054">
    <property type="protein sequence ID" value="GCB81487.1"/>
    <property type="molecule type" value="Genomic_DNA"/>
</dbReference>
<gene>
    <name evidence="1" type="ORF">scyTo_0023291</name>
</gene>
<accession>A0A401Q830</accession>
<dbReference type="Proteomes" id="UP000288216">
    <property type="component" value="Unassembled WGS sequence"/>
</dbReference>
<feature type="non-terminal residue" evidence="1">
    <location>
        <position position="44"/>
    </location>
</feature>